<name>Q4A2U8_EHV8U</name>
<evidence type="ECO:0000313" key="1">
    <source>
        <dbReference type="EMBL" id="CAI65608.1"/>
    </source>
</evidence>
<dbReference type="GeneID" id="3654824"/>
<organism evidence="1 2">
    <name type="scientific">Emiliania huxleyi virus 86 (isolate United Kingdom/English Channel/1999)</name>
    <name type="common">EhV-86</name>
    <dbReference type="NCBI Taxonomy" id="654925"/>
    <lineage>
        <taxon>Viruses</taxon>
        <taxon>Varidnaviria</taxon>
        <taxon>Bamfordvirae</taxon>
        <taxon>Nucleocytoviricota</taxon>
        <taxon>Megaviricetes</taxon>
        <taxon>Algavirales</taxon>
        <taxon>Phycodnaviridae</taxon>
        <taxon>Coccolithovirus</taxon>
        <taxon>Coccolithovirus huxleyi</taxon>
        <taxon>Emiliania huxleyi virus 86</taxon>
    </lineage>
</organism>
<keyword evidence="2" id="KW-1185">Reference proteome</keyword>
<accession>Q4A2U8</accession>
<dbReference type="Proteomes" id="UP000000863">
    <property type="component" value="Segment"/>
</dbReference>
<evidence type="ECO:0000313" key="2">
    <source>
        <dbReference type="Proteomes" id="UP000000863"/>
    </source>
</evidence>
<organismHost>
    <name type="scientific">Emiliania huxleyi</name>
    <name type="common">Coccolithophore</name>
    <name type="synonym">Pontosphaera huxleyi</name>
    <dbReference type="NCBI Taxonomy" id="2903"/>
</organismHost>
<dbReference type="KEGG" id="vg:3654824"/>
<dbReference type="RefSeq" id="YP_293939.1">
    <property type="nucleotide sequence ID" value="NC_007346.1"/>
</dbReference>
<protein>
    <submittedName>
        <fullName evidence="1">Uncharacterized protein</fullName>
    </submittedName>
</protein>
<dbReference type="EMBL" id="AJ890364">
    <property type="protein sequence ID" value="CAI65608.1"/>
    <property type="molecule type" value="Genomic_DNA"/>
</dbReference>
<gene>
    <name evidence="1" type="ORF">EhV185A</name>
</gene>
<proteinExistence type="predicted"/>
<sequence length="105" mass="12333">MSSDNYEYVTIVNNAGGNELWDQLSPSEQAKYMHEHIMEQMRKRMDMEHDIKMEQLRASIRKDYEEFAIELARKYSWWDRITTTISIVTSIGAATFSGYSVVKND</sequence>
<reference evidence="1 2" key="1">
    <citation type="journal article" date="2005" name="Science">
        <title>Complete genome sequence and lytic phase transcription profile of a Coccolithovirus.</title>
        <authorList>
            <person name="Wilson W.H."/>
            <person name="Schroeder D.C."/>
            <person name="Allen M.J."/>
            <person name="Holden M.T.G."/>
            <person name="Parkhill J."/>
            <person name="Barrell B.G."/>
            <person name="Churcher C."/>
            <person name="Hamlin N."/>
            <person name="Mungall K."/>
            <person name="Norbertczak H."/>
            <person name="Quail M.A."/>
            <person name="Price C."/>
            <person name="Rabbinowitsch E."/>
            <person name="Walker D."/>
            <person name="Craigon M."/>
            <person name="Roy D."/>
            <person name="Ghazal P."/>
        </authorList>
    </citation>
    <scope>NUCLEOTIDE SEQUENCE [LARGE SCALE GENOMIC DNA]</scope>
    <source>
        <strain evidence="2">Isolate United Kingdom/English Channel/1999</strain>
    </source>
</reference>